<comment type="caution">
    <text evidence="2">The sequence shown here is derived from an EMBL/GenBank/DDBJ whole genome shotgun (WGS) entry which is preliminary data.</text>
</comment>
<dbReference type="EMBL" id="VCQV01000042">
    <property type="protein sequence ID" value="TWP33419.1"/>
    <property type="molecule type" value="Genomic_DNA"/>
</dbReference>
<evidence type="ECO:0000313" key="3">
    <source>
        <dbReference type="Proteomes" id="UP000320244"/>
    </source>
</evidence>
<feature type="region of interest" description="Disordered" evidence="1">
    <location>
        <begin position="52"/>
        <end position="99"/>
    </location>
</feature>
<dbReference type="InterPro" id="IPR028037">
    <property type="entry name" value="Antitoxin_Rv0909/MT0933"/>
</dbReference>
<dbReference type="Pfam" id="PF14013">
    <property type="entry name" value="MT0933_antitox"/>
    <property type="match status" value="1"/>
</dbReference>
<feature type="compositionally biased region" description="Gly residues" evidence="1">
    <location>
        <begin position="57"/>
        <end position="71"/>
    </location>
</feature>
<sequence>MGANEWINKAKDFATGHKDQVQGVLDKAEDVVKAKTGDKYDDKIAKGRGALEDKLGFTGGGQSGAATGGPAAGDAAGQHTGESEPDVGAPGVDGAPRAE</sequence>
<keyword evidence="3" id="KW-1185">Reference proteome</keyword>
<protein>
    <submittedName>
        <fullName evidence="2">Antitoxin</fullName>
    </submittedName>
</protein>
<dbReference type="RefSeq" id="WP_146320300.1">
    <property type="nucleotide sequence ID" value="NZ_VCQV01000042.1"/>
</dbReference>
<evidence type="ECO:0000256" key="1">
    <source>
        <dbReference type="SAM" id="MobiDB-lite"/>
    </source>
</evidence>
<accession>A0A563DTD0</accession>
<reference evidence="2 3" key="1">
    <citation type="submission" date="2019-05" db="EMBL/GenBank/DDBJ databases">
        <authorList>
            <person name="Lee S.D."/>
        </authorList>
    </citation>
    <scope>NUCLEOTIDE SEQUENCE [LARGE SCALE GENOMIC DNA]</scope>
    <source>
        <strain evidence="2 3">C5-26</strain>
    </source>
</reference>
<reference evidence="2 3" key="2">
    <citation type="submission" date="2019-08" db="EMBL/GenBank/DDBJ databases">
        <title>Jejuicoccus antrihumi gen. nov., sp. nov., a new member of the family Dermacoccaceae isolated from a cave.</title>
        <authorList>
            <person name="Schumann P."/>
            <person name="Kim I.S."/>
        </authorList>
    </citation>
    <scope>NUCLEOTIDE SEQUENCE [LARGE SCALE GENOMIC DNA]</scope>
    <source>
        <strain evidence="2 3">C5-26</strain>
    </source>
</reference>
<name>A0A563DTD0_9MICO</name>
<organism evidence="2 3">
    <name type="scientific">Leekyejoonella antrihumi</name>
    <dbReference type="NCBI Taxonomy" id="1660198"/>
    <lineage>
        <taxon>Bacteria</taxon>
        <taxon>Bacillati</taxon>
        <taxon>Actinomycetota</taxon>
        <taxon>Actinomycetes</taxon>
        <taxon>Micrococcales</taxon>
        <taxon>Dermacoccaceae</taxon>
        <taxon>Leekyejoonella</taxon>
    </lineage>
</organism>
<dbReference type="AlphaFoldDB" id="A0A563DTD0"/>
<evidence type="ECO:0000313" key="2">
    <source>
        <dbReference type="EMBL" id="TWP33419.1"/>
    </source>
</evidence>
<dbReference type="OrthoDB" id="4843846at2"/>
<dbReference type="Proteomes" id="UP000320244">
    <property type="component" value="Unassembled WGS sequence"/>
</dbReference>
<gene>
    <name evidence="2" type="ORF">FGL98_21305</name>
</gene>
<proteinExistence type="predicted"/>